<reference evidence="2 3" key="1">
    <citation type="journal article" date="2018" name="PLoS Genet.">
        <title>Population sequencing reveals clonal diversity and ancestral inbreeding in the grapevine cultivar Chardonnay.</title>
        <authorList>
            <person name="Roach M.J."/>
            <person name="Johnson D.L."/>
            <person name="Bohlmann J."/>
            <person name="van Vuuren H.J."/>
            <person name="Jones S.J."/>
            <person name="Pretorius I.S."/>
            <person name="Schmidt S.A."/>
            <person name="Borneman A.R."/>
        </authorList>
    </citation>
    <scope>NUCLEOTIDE SEQUENCE [LARGE SCALE GENOMIC DNA]</scope>
    <source>
        <strain evidence="3">cv. Chardonnay</strain>
        <tissue evidence="2">Leaf</tissue>
    </source>
</reference>
<dbReference type="EMBL" id="QGNW01000773">
    <property type="protein sequence ID" value="RVW62436.1"/>
    <property type="molecule type" value="Genomic_DNA"/>
</dbReference>
<evidence type="ECO:0000313" key="3">
    <source>
        <dbReference type="Proteomes" id="UP000288805"/>
    </source>
</evidence>
<keyword evidence="1" id="KW-0732">Signal</keyword>
<dbReference type="AlphaFoldDB" id="A0A438FR52"/>
<evidence type="ECO:0000313" key="2">
    <source>
        <dbReference type="EMBL" id="RVW62436.1"/>
    </source>
</evidence>
<comment type="caution">
    <text evidence="2">The sequence shown here is derived from an EMBL/GenBank/DDBJ whole genome shotgun (WGS) entry which is preliminary data.</text>
</comment>
<accession>A0A438FR52</accession>
<name>A0A438FR52_VITVI</name>
<gene>
    <name evidence="2" type="ORF">CK203_064178</name>
</gene>
<organism evidence="2 3">
    <name type="scientific">Vitis vinifera</name>
    <name type="common">Grape</name>
    <dbReference type="NCBI Taxonomy" id="29760"/>
    <lineage>
        <taxon>Eukaryota</taxon>
        <taxon>Viridiplantae</taxon>
        <taxon>Streptophyta</taxon>
        <taxon>Embryophyta</taxon>
        <taxon>Tracheophyta</taxon>
        <taxon>Spermatophyta</taxon>
        <taxon>Magnoliopsida</taxon>
        <taxon>eudicotyledons</taxon>
        <taxon>Gunneridae</taxon>
        <taxon>Pentapetalae</taxon>
        <taxon>rosids</taxon>
        <taxon>Vitales</taxon>
        <taxon>Vitaceae</taxon>
        <taxon>Viteae</taxon>
        <taxon>Vitis</taxon>
    </lineage>
</organism>
<protein>
    <submittedName>
        <fullName evidence="2">Uncharacterized protein</fullName>
    </submittedName>
</protein>
<sequence>MSPPILCFPILSPFILIPLLAFEPPGFLPLQHRNPLHQHGTTPLITSLKLTRPAHFFSFQLASPPRIHMDSWWAARNPNQGPKWTHNIAQNRSGAYGPEPCRIWASKLLELEYRKVQKSRRDKHIYNHYLGRKGYARFEQDIDELLEKAKETGLPPPGPNDILCQALGKPDHPGRVKYGKWYERMEDAATRQVMSPPTPHSDMGSNNMRQQLVLQPVVAEKPMFKMIEEPQPPEPPLKHKPDARLPFPNPYEIINVGDAIGFELDWPTSLVILETEHPQVLDKGKKKIVKTPIIRKSKPQNHSSLKFSEICGWLSW</sequence>
<dbReference type="Proteomes" id="UP000288805">
    <property type="component" value="Unassembled WGS sequence"/>
</dbReference>
<evidence type="ECO:0000256" key="1">
    <source>
        <dbReference type="SAM" id="SignalP"/>
    </source>
</evidence>
<feature type="signal peptide" evidence="1">
    <location>
        <begin position="1"/>
        <end position="21"/>
    </location>
</feature>
<proteinExistence type="predicted"/>
<feature type="chain" id="PRO_5019187906" evidence="1">
    <location>
        <begin position="22"/>
        <end position="316"/>
    </location>
</feature>